<dbReference type="EMBL" id="JABSTU010004362">
    <property type="protein sequence ID" value="KAH7963989.1"/>
    <property type="molecule type" value="Genomic_DNA"/>
</dbReference>
<organism evidence="2 3">
    <name type="scientific">Rhipicephalus microplus</name>
    <name type="common">Cattle tick</name>
    <name type="synonym">Boophilus microplus</name>
    <dbReference type="NCBI Taxonomy" id="6941"/>
    <lineage>
        <taxon>Eukaryota</taxon>
        <taxon>Metazoa</taxon>
        <taxon>Ecdysozoa</taxon>
        <taxon>Arthropoda</taxon>
        <taxon>Chelicerata</taxon>
        <taxon>Arachnida</taxon>
        <taxon>Acari</taxon>
        <taxon>Parasitiformes</taxon>
        <taxon>Ixodida</taxon>
        <taxon>Ixodoidea</taxon>
        <taxon>Ixodidae</taxon>
        <taxon>Rhipicephalinae</taxon>
        <taxon>Rhipicephalus</taxon>
        <taxon>Boophilus</taxon>
    </lineage>
</organism>
<gene>
    <name evidence="2" type="ORF">HPB51_027787</name>
</gene>
<name>A0A9J6CZ66_RHIMP</name>
<accession>A0A9J6CZ66</accession>
<evidence type="ECO:0000313" key="3">
    <source>
        <dbReference type="Proteomes" id="UP000821866"/>
    </source>
</evidence>
<feature type="compositionally biased region" description="Basic and acidic residues" evidence="1">
    <location>
        <begin position="52"/>
        <end position="69"/>
    </location>
</feature>
<dbReference type="AlphaFoldDB" id="A0A9J6CZ66"/>
<keyword evidence="3" id="KW-1185">Reference proteome</keyword>
<evidence type="ECO:0000256" key="1">
    <source>
        <dbReference type="SAM" id="MobiDB-lite"/>
    </source>
</evidence>
<comment type="caution">
    <text evidence="2">The sequence shown here is derived from an EMBL/GenBank/DDBJ whole genome shotgun (WGS) entry which is preliminary data.</text>
</comment>
<dbReference type="Proteomes" id="UP000821866">
    <property type="component" value="Unassembled WGS sequence"/>
</dbReference>
<evidence type="ECO:0000313" key="2">
    <source>
        <dbReference type="EMBL" id="KAH7963989.1"/>
    </source>
</evidence>
<protein>
    <submittedName>
        <fullName evidence="2">Uncharacterized protein</fullName>
    </submittedName>
</protein>
<proteinExistence type="predicted"/>
<reference evidence="2" key="2">
    <citation type="submission" date="2021-09" db="EMBL/GenBank/DDBJ databases">
        <authorList>
            <person name="Jia N."/>
            <person name="Wang J."/>
            <person name="Shi W."/>
            <person name="Du L."/>
            <person name="Sun Y."/>
            <person name="Zhan W."/>
            <person name="Jiang J."/>
            <person name="Wang Q."/>
            <person name="Zhang B."/>
            <person name="Ji P."/>
            <person name="Sakyi L.B."/>
            <person name="Cui X."/>
            <person name="Yuan T."/>
            <person name="Jiang B."/>
            <person name="Yang W."/>
            <person name="Lam T.T.-Y."/>
            <person name="Chang Q."/>
            <person name="Ding S."/>
            <person name="Wang X."/>
            <person name="Zhu J."/>
            <person name="Ruan X."/>
            <person name="Zhao L."/>
            <person name="Wei J."/>
            <person name="Que T."/>
            <person name="Du C."/>
            <person name="Cheng J."/>
            <person name="Dai P."/>
            <person name="Han X."/>
            <person name="Huang E."/>
            <person name="Gao Y."/>
            <person name="Liu J."/>
            <person name="Shao H."/>
            <person name="Ye R."/>
            <person name="Li L."/>
            <person name="Wei W."/>
            <person name="Wang X."/>
            <person name="Wang C."/>
            <person name="Huo Q."/>
            <person name="Li W."/>
            <person name="Guo W."/>
            <person name="Chen H."/>
            <person name="Chen S."/>
            <person name="Zhou L."/>
            <person name="Zhou L."/>
            <person name="Ni X."/>
            <person name="Tian J."/>
            <person name="Zhou Y."/>
            <person name="Sheng Y."/>
            <person name="Liu T."/>
            <person name="Pan Y."/>
            <person name="Xia L."/>
            <person name="Li J."/>
            <person name="Zhao F."/>
            <person name="Cao W."/>
        </authorList>
    </citation>
    <scope>NUCLEOTIDE SEQUENCE</scope>
    <source>
        <strain evidence="2">Rmic-2018</strain>
        <tissue evidence="2">Larvae</tissue>
    </source>
</reference>
<reference evidence="2" key="1">
    <citation type="journal article" date="2020" name="Cell">
        <title>Large-Scale Comparative Analyses of Tick Genomes Elucidate Their Genetic Diversity and Vector Capacities.</title>
        <authorList>
            <consortium name="Tick Genome and Microbiome Consortium (TIGMIC)"/>
            <person name="Jia N."/>
            <person name="Wang J."/>
            <person name="Shi W."/>
            <person name="Du L."/>
            <person name="Sun Y."/>
            <person name="Zhan W."/>
            <person name="Jiang J.F."/>
            <person name="Wang Q."/>
            <person name="Zhang B."/>
            <person name="Ji P."/>
            <person name="Bell-Sakyi L."/>
            <person name="Cui X.M."/>
            <person name="Yuan T.T."/>
            <person name="Jiang B.G."/>
            <person name="Yang W.F."/>
            <person name="Lam T.T."/>
            <person name="Chang Q.C."/>
            <person name="Ding S.J."/>
            <person name="Wang X.J."/>
            <person name="Zhu J.G."/>
            <person name="Ruan X.D."/>
            <person name="Zhao L."/>
            <person name="Wei J.T."/>
            <person name="Ye R.Z."/>
            <person name="Que T.C."/>
            <person name="Du C.H."/>
            <person name="Zhou Y.H."/>
            <person name="Cheng J.X."/>
            <person name="Dai P.F."/>
            <person name="Guo W.B."/>
            <person name="Han X.H."/>
            <person name="Huang E.J."/>
            <person name="Li L.F."/>
            <person name="Wei W."/>
            <person name="Gao Y.C."/>
            <person name="Liu J.Z."/>
            <person name="Shao H.Z."/>
            <person name="Wang X."/>
            <person name="Wang C.C."/>
            <person name="Yang T.C."/>
            <person name="Huo Q.B."/>
            <person name="Li W."/>
            <person name="Chen H.Y."/>
            <person name="Chen S.E."/>
            <person name="Zhou L.G."/>
            <person name="Ni X.B."/>
            <person name="Tian J.H."/>
            <person name="Sheng Y."/>
            <person name="Liu T."/>
            <person name="Pan Y.S."/>
            <person name="Xia L.Y."/>
            <person name="Li J."/>
            <person name="Zhao F."/>
            <person name="Cao W.C."/>
        </authorList>
    </citation>
    <scope>NUCLEOTIDE SEQUENCE</scope>
    <source>
        <strain evidence="2">Rmic-2018</strain>
    </source>
</reference>
<feature type="compositionally biased region" description="Basic and acidic residues" evidence="1">
    <location>
        <begin position="31"/>
        <end position="42"/>
    </location>
</feature>
<feature type="region of interest" description="Disordered" evidence="1">
    <location>
        <begin position="1"/>
        <end position="69"/>
    </location>
</feature>
<sequence length="211" mass="23399">MACMEDPHQQSFYGINWTGEEQKLKRPRSTPKLEKGPRKTEDQGIANLEQVEGSRRDGGRCGISEKNEDTQQYYVNNQLMKRAKEEPTDSLSTSNNGFFDLLGGEAGSSVFPMVSSLSYLKPGPQESVSLGFEKLDDAATKQDDGHLKAKEPLTRPMIIIFDFLARYKEPRLSFSAEDTVGLAVVSITSDEVLDARSRFTRAGREVLGLSG</sequence>